<dbReference type="AlphaFoldDB" id="A0A7W8HZ97"/>
<dbReference type="Proteomes" id="UP000566663">
    <property type="component" value="Unassembled WGS sequence"/>
</dbReference>
<dbReference type="Gene3D" id="2.60.120.260">
    <property type="entry name" value="Galactose-binding domain-like"/>
    <property type="match status" value="1"/>
</dbReference>
<evidence type="ECO:0000256" key="1">
    <source>
        <dbReference type="SAM" id="Phobius"/>
    </source>
</evidence>
<name>A0A7W8HZ97_9CAUL</name>
<keyword evidence="3" id="KW-1185">Reference proteome</keyword>
<proteinExistence type="predicted"/>
<keyword evidence="1" id="KW-0472">Membrane</keyword>
<evidence type="ECO:0000313" key="3">
    <source>
        <dbReference type="Proteomes" id="UP000566663"/>
    </source>
</evidence>
<dbReference type="SUPFAM" id="SSF48452">
    <property type="entry name" value="TPR-like"/>
    <property type="match status" value="1"/>
</dbReference>
<reference evidence="2 3" key="1">
    <citation type="submission" date="2020-08" db="EMBL/GenBank/DDBJ databases">
        <title>Genomic Encyclopedia of Type Strains, Phase IV (KMG-IV): sequencing the most valuable type-strain genomes for metagenomic binning, comparative biology and taxonomic classification.</title>
        <authorList>
            <person name="Goeker M."/>
        </authorList>
    </citation>
    <scope>NUCLEOTIDE SEQUENCE [LARGE SCALE GENOMIC DNA]</scope>
    <source>
        <strain evidence="2 3">DSM 25335</strain>
    </source>
</reference>
<keyword evidence="1" id="KW-1133">Transmembrane helix</keyword>
<dbReference type="Gene3D" id="1.25.40.10">
    <property type="entry name" value="Tetratricopeptide repeat domain"/>
    <property type="match status" value="1"/>
</dbReference>
<dbReference type="RefSeq" id="WP_183255229.1">
    <property type="nucleotide sequence ID" value="NZ_BAAAFF010000001.1"/>
</dbReference>
<protein>
    <submittedName>
        <fullName evidence="2">Uncharacterized protein</fullName>
    </submittedName>
</protein>
<feature type="transmembrane region" description="Helical" evidence="1">
    <location>
        <begin position="20"/>
        <end position="38"/>
    </location>
</feature>
<accession>A0A7W8HZ97</accession>
<gene>
    <name evidence="2" type="ORF">HNQ67_002178</name>
</gene>
<sequence>MSNKAVRGGSQGRRFDFVSLAPHALTVGAVFLAWQILIQPLVKRAPVEIAIRVAPGSPLAISRAAESELAAGRNDNAAALAREALARAPFDVRALRTVGLSEAQAGRTDQANDLLTLAGNWSLRDDPAHAWLIERRLRRGEYVSAFAHADTLARRRQDLWPQLFELFTVAATEDPPRALPVIANLLAGDAPWRLYYLNSLYGDLKGLRVALNLAVLLEDTSTPLKNNELHQLYAALLSHRQIDAIKAVRNRLNRPPGNRFVANGEFDDLTIPAPFQWDLIQKAGAVASIINDDDDRGDAALFVDYDGYNSAEIAKQLTLLEPGRYRFQADYKIAEGDAVGRMSWTIRCDGQEPLLSTLSVPERGKRGWETVAAEFSVPQGCSSQWLALEGRPADRRTPMIVWFDRVSVVPVGKAPG</sequence>
<dbReference type="EMBL" id="JACHFZ010000004">
    <property type="protein sequence ID" value="MBB5292654.1"/>
    <property type="molecule type" value="Genomic_DNA"/>
</dbReference>
<keyword evidence="1" id="KW-0812">Transmembrane</keyword>
<comment type="caution">
    <text evidence="2">The sequence shown here is derived from an EMBL/GenBank/DDBJ whole genome shotgun (WGS) entry which is preliminary data.</text>
</comment>
<organism evidence="2 3">
    <name type="scientific">Brevundimonas basaltis</name>
    <dbReference type="NCBI Taxonomy" id="472166"/>
    <lineage>
        <taxon>Bacteria</taxon>
        <taxon>Pseudomonadati</taxon>
        <taxon>Pseudomonadota</taxon>
        <taxon>Alphaproteobacteria</taxon>
        <taxon>Caulobacterales</taxon>
        <taxon>Caulobacteraceae</taxon>
        <taxon>Brevundimonas</taxon>
    </lineage>
</organism>
<evidence type="ECO:0000313" key="2">
    <source>
        <dbReference type="EMBL" id="MBB5292654.1"/>
    </source>
</evidence>
<dbReference type="InterPro" id="IPR011990">
    <property type="entry name" value="TPR-like_helical_dom_sf"/>
</dbReference>